<sequence length="72" mass="7996">MLGYYITSGICLALLVMIPIWSPNGAQPSYPFWVILLLALVVLIVPMVLKRRKREGAAQAGELAVRLEEVKD</sequence>
<keyword evidence="1" id="KW-0472">Membrane</keyword>
<keyword evidence="1" id="KW-0812">Transmembrane</keyword>
<keyword evidence="1" id="KW-1133">Transmembrane helix</keyword>
<name>A0ABX1EV16_9PROT</name>
<feature type="transmembrane region" description="Helical" evidence="1">
    <location>
        <begin position="30"/>
        <end position="49"/>
    </location>
</feature>
<reference evidence="2 3" key="1">
    <citation type="submission" date="2020-03" db="EMBL/GenBank/DDBJ databases">
        <title>Roseomonas selenitidurans sp. nov. isolated from soil.</title>
        <authorList>
            <person name="Liu H."/>
        </authorList>
    </citation>
    <scope>NUCLEOTIDE SEQUENCE [LARGE SCALE GENOMIC DNA]</scope>
    <source>
        <strain evidence="2 3">JCM 15073</strain>
    </source>
</reference>
<gene>
    <name evidence="2" type="ORF">HB662_06395</name>
</gene>
<comment type="caution">
    <text evidence="2">The sequence shown here is derived from an EMBL/GenBank/DDBJ whole genome shotgun (WGS) entry which is preliminary data.</text>
</comment>
<protein>
    <submittedName>
        <fullName evidence="2">Uncharacterized protein</fullName>
    </submittedName>
</protein>
<proteinExistence type="predicted"/>
<evidence type="ECO:0000313" key="2">
    <source>
        <dbReference type="EMBL" id="NKE44400.1"/>
    </source>
</evidence>
<organism evidence="2 3">
    <name type="scientific">Falsiroseomonas frigidaquae</name>
    <dbReference type="NCBI Taxonomy" id="487318"/>
    <lineage>
        <taxon>Bacteria</taxon>
        <taxon>Pseudomonadati</taxon>
        <taxon>Pseudomonadota</taxon>
        <taxon>Alphaproteobacteria</taxon>
        <taxon>Acetobacterales</taxon>
        <taxon>Roseomonadaceae</taxon>
        <taxon>Falsiroseomonas</taxon>
    </lineage>
</organism>
<keyword evidence="3" id="KW-1185">Reference proteome</keyword>
<dbReference type="RefSeq" id="WP_168048359.1">
    <property type="nucleotide sequence ID" value="NZ_JAATJR010000002.1"/>
</dbReference>
<dbReference type="EMBL" id="JAAVTX010000002">
    <property type="protein sequence ID" value="NKE44400.1"/>
    <property type="molecule type" value="Genomic_DNA"/>
</dbReference>
<dbReference type="Proteomes" id="UP000765160">
    <property type="component" value="Unassembled WGS sequence"/>
</dbReference>
<accession>A0ABX1EV16</accession>
<evidence type="ECO:0000313" key="3">
    <source>
        <dbReference type="Proteomes" id="UP000765160"/>
    </source>
</evidence>
<evidence type="ECO:0000256" key="1">
    <source>
        <dbReference type="SAM" id="Phobius"/>
    </source>
</evidence>
<feature type="transmembrane region" description="Helical" evidence="1">
    <location>
        <begin position="5"/>
        <end position="24"/>
    </location>
</feature>